<evidence type="ECO:0000259" key="2">
    <source>
        <dbReference type="Pfam" id="PF02770"/>
    </source>
</evidence>
<sequence>MEFVPTALTRAEEELRAEVREFLAAELPPDHRPGLGMAAGHDPEFSLKLAQRGWVGMAIPPEYGGHGRSAVDRFVVIEELLAAGAPFGAHFVADRQTGPTLLRFGTEEQRQRFLPKICAGECWFSLGMSEPESGSDLASVRTTATKTEGGWFVNGTKIWTSGAHHNHYFAVLLRTSADTGDRHAGLSQLIVDLSAPGVKISPIPFLDGTHHFNEVLLDGVFVPDDMVLGEVGSGWNQVTSELAYERSGPDRYMSPFTPFREYVRERLRAAGELSPADAELVGRLTARYWTIRQMSLSVARSIDRGGAPAIESALVKDIGTTFEQEVIEVLRKAADTELDPQRGSLFEQLLSQAILTGPSFTLRGGTTEVLRSVAAKGLRS</sequence>
<feature type="domain" description="Acyl-CoA oxidase/dehydrogenase middle" evidence="2">
    <location>
        <begin position="126"/>
        <end position="205"/>
    </location>
</feature>
<evidence type="ECO:0000313" key="4">
    <source>
        <dbReference type="EMBL" id="MBQ0925594.1"/>
    </source>
</evidence>
<dbReference type="Proteomes" id="UP000674084">
    <property type="component" value="Unassembled WGS sequence"/>
</dbReference>
<dbReference type="Pfam" id="PF02771">
    <property type="entry name" value="Acyl-CoA_dh_N"/>
    <property type="match status" value="1"/>
</dbReference>
<organism evidence="4 5">
    <name type="scientific">Saccharopolyspora endophytica</name>
    <dbReference type="NCBI Taxonomy" id="543886"/>
    <lineage>
        <taxon>Bacteria</taxon>
        <taxon>Bacillati</taxon>
        <taxon>Actinomycetota</taxon>
        <taxon>Actinomycetes</taxon>
        <taxon>Pseudonocardiales</taxon>
        <taxon>Pseudonocardiaceae</taxon>
        <taxon>Saccharopolyspora</taxon>
    </lineage>
</organism>
<keyword evidence="5" id="KW-1185">Reference proteome</keyword>
<dbReference type="PANTHER" id="PTHR43292:SF4">
    <property type="entry name" value="ACYL-COA DEHYDROGENASE FADE34"/>
    <property type="match status" value="1"/>
</dbReference>
<dbReference type="EMBL" id="JAGPXE010000006">
    <property type="protein sequence ID" value="MBQ0925594.1"/>
    <property type="molecule type" value="Genomic_DNA"/>
</dbReference>
<dbReference type="SUPFAM" id="SSF56645">
    <property type="entry name" value="Acyl-CoA dehydrogenase NM domain-like"/>
    <property type="match status" value="1"/>
</dbReference>
<dbReference type="Pfam" id="PF02770">
    <property type="entry name" value="Acyl-CoA_dh_M"/>
    <property type="match status" value="1"/>
</dbReference>
<dbReference type="Gene3D" id="1.20.140.10">
    <property type="entry name" value="Butyryl-CoA Dehydrogenase, subunit A, domain 3"/>
    <property type="match status" value="1"/>
</dbReference>
<dbReference type="InterPro" id="IPR006091">
    <property type="entry name" value="Acyl-CoA_Oxase/DH_mid-dom"/>
</dbReference>
<protein>
    <submittedName>
        <fullName evidence="4">Acyl-CoA dehydrogenase family protein</fullName>
    </submittedName>
</protein>
<dbReference type="PROSITE" id="PS00072">
    <property type="entry name" value="ACYL_COA_DH_1"/>
    <property type="match status" value="1"/>
</dbReference>
<dbReference type="InterPro" id="IPR013786">
    <property type="entry name" value="AcylCoA_DH/ox_N"/>
</dbReference>
<proteinExistence type="predicted"/>
<dbReference type="InterPro" id="IPR037069">
    <property type="entry name" value="AcylCoA_DH/ox_N_sf"/>
</dbReference>
<dbReference type="InterPro" id="IPR006089">
    <property type="entry name" value="Acyl-CoA_DH_CS"/>
</dbReference>
<dbReference type="InterPro" id="IPR009100">
    <property type="entry name" value="AcylCoA_DH/oxidase_NM_dom_sf"/>
</dbReference>
<dbReference type="Gene3D" id="1.10.540.10">
    <property type="entry name" value="Acyl-CoA dehydrogenase/oxidase, N-terminal domain"/>
    <property type="match status" value="1"/>
</dbReference>
<feature type="domain" description="Acyl-CoA dehydrogenase/oxidase N-terminal" evidence="3">
    <location>
        <begin position="10"/>
        <end position="121"/>
    </location>
</feature>
<evidence type="ECO:0000313" key="5">
    <source>
        <dbReference type="Proteomes" id="UP000674084"/>
    </source>
</evidence>
<keyword evidence="1" id="KW-0560">Oxidoreductase</keyword>
<comment type="caution">
    <text evidence="4">The sequence shown here is derived from an EMBL/GenBank/DDBJ whole genome shotgun (WGS) entry which is preliminary data.</text>
</comment>
<dbReference type="Gene3D" id="2.40.110.10">
    <property type="entry name" value="Butyryl-CoA Dehydrogenase, subunit A, domain 2"/>
    <property type="match status" value="1"/>
</dbReference>
<gene>
    <name evidence="4" type="ORF">KBO27_16690</name>
</gene>
<name>A0ABS5DH25_9PSEU</name>
<evidence type="ECO:0000259" key="3">
    <source>
        <dbReference type="Pfam" id="PF02771"/>
    </source>
</evidence>
<accession>A0ABS5DH25</accession>
<dbReference type="InterPro" id="IPR046373">
    <property type="entry name" value="Acyl-CoA_Oxase/DH_mid-dom_sf"/>
</dbReference>
<evidence type="ECO:0000256" key="1">
    <source>
        <dbReference type="ARBA" id="ARBA00023002"/>
    </source>
</evidence>
<dbReference type="PANTHER" id="PTHR43292">
    <property type="entry name" value="ACYL-COA DEHYDROGENASE"/>
    <property type="match status" value="1"/>
</dbReference>
<reference evidence="4 5" key="1">
    <citation type="submission" date="2021-04" db="EMBL/GenBank/DDBJ databases">
        <title>Whole-genome sequencing of Saccharopolyspora endophytica KCTC 19397.</title>
        <authorList>
            <person name="Ay H."/>
            <person name="Saygin H."/>
            <person name="Sahin N."/>
        </authorList>
    </citation>
    <scope>NUCLEOTIDE SEQUENCE [LARGE SCALE GENOMIC DNA]</scope>
    <source>
        <strain evidence="4 5">KCTC 19397</strain>
    </source>
</reference>
<dbReference type="InterPro" id="IPR052161">
    <property type="entry name" value="Mycobact_Acyl-CoA_DH"/>
</dbReference>
<dbReference type="RefSeq" id="WP_210970911.1">
    <property type="nucleotide sequence ID" value="NZ_JAGPXE010000006.1"/>
</dbReference>